<keyword evidence="5" id="KW-1185">Reference proteome</keyword>
<dbReference type="Pfam" id="PF24681">
    <property type="entry name" value="Kelch_KLHDC2_KLHL20_DRC7"/>
    <property type="match status" value="1"/>
</dbReference>
<keyword evidence="1" id="KW-0880">Kelch repeat</keyword>
<dbReference type="AlphaFoldDB" id="A0AAD9FN78"/>
<feature type="compositionally biased region" description="Basic and acidic residues" evidence="3">
    <location>
        <begin position="725"/>
        <end position="734"/>
    </location>
</feature>
<feature type="region of interest" description="Disordered" evidence="3">
    <location>
        <begin position="668"/>
        <end position="754"/>
    </location>
</feature>
<dbReference type="InterPro" id="IPR015915">
    <property type="entry name" value="Kelch-typ_b-propeller"/>
</dbReference>
<dbReference type="PANTHER" id="PTHR43503">
    <property type="entry name" value="MCG48959-RELATED"/>
    <property type="match status" value="1"/>
</dbReference>
<dbReference type="InterPro" id="IPR011333">
    <property type="entry name" value="SKP1/BTB/POZ_sf"/>
</dbReference>
<accession>A0AAD9FN78</accession>
<dbReference type="Gene3D" id="3.30.710.10">
    <property type="entry name" value="Potassium Channel Kv1.1, Chain A"/>
    <property type="match status" value="1"/>
</dbReference>
<dbReference type="Gene3D" id="2.120.10.80">
    <property type="entry name" value="Kelch-type beta propeller"/>
    <property type="match status" value="1"/>
</dbReference>
<feature type="compositionally biased region" description="Polar residues" evidence="3">
    <location>
        <begin position="276"/>
        <end position="295"/>
    </location>
</feature>
<evidence type="ECO:0000256" key="3">
    <source>
        <dbReference type="SAM" id="MobiDB-lite"/>
    </source>
</evidence>
<feature type="compositionally biased region" description="Low complexity" evidence="3">
    <location>
        <begin position="579"/>
        <end position="588"/>
    </location>
</feature>
<protein>
    <submittedName>
        <fullName evidence="4">Sporulation-related protein</fullName>
    </submittedName>
</protein>
<evidence type="ECO:0000313" key="4">
    <source>
        <dbReference type="EMBL" id="KAK1922949.1"/>
    </source>
</evidence>
<feature type="region of interest" description="Disordered" evidence="3">
    <location>
        <begin position="578"/>
        <end position="638"/>
    </location>
</feature>
<sequence length="1055" mass="113888">MDSSLAHLISWSETTNGAIPAPLTGPSITISPVTNGPPTIFLFGGKYVHNRKLTNEMWAMDLAKKTWSKVDAGPGPGPRYFHSMDVWEDKLVCFGGMSDTDPMSVHNDIWFFDCVRRKWLSPPSPDVGLGLGSVANQDPSLVPAARYAHLSAVTRGQLMISGGQHSDNSWIYEINVYDLREKRWITKTKQPDAQGMHSKGAYRSVIASSKQRVIIPKSGDGKASSAQSYSIDEVGEGGEVWCYSNYDFAKVRRELDLFMPSDEAVDPPSGLHKHTPTPTTTVSDQSSRMRGSSQPPGLRFPTGGIVGKHFILCGLYLASSSAAFSIWSLDLETMQWRHLEPAVLSSGSWNRAVLWPERAVLLVFGNTEYDLASDYSRRAVNLDHVAVISLETYGIYRPPQLEVPSKAQEMGLSMLDENLASDFEVICDDGRKIKCSRQILTERWDWFRKEQALLTAKLSGAVRHTPVVDIADTLLGSFTPARLVPDSLTIPEPFPVCVALVQYFYTLSLSTPLQNRAPVLSALLFLAKQYKIERLGKLVVHALHERLEPSIAVGIYEIATLAGEQDLQVRALNMVHSARGGSSSRGYRQGPAGTLASESGRSASPALGLLGQQGHAQHKDHGASSGRSLGSAGSEGTFRRARAESMTLGDETAAEVDSLLAALAVTATEVPSTSSRVNGDDASSVRSASIPPVPRRSDIRPAPVLSAAPTTRQFRSQVTPTLHTPDLDEGRDFGRPSSPTDSDATSGYPGTPAESVRESFLLPSREPFPIVSRSSSTSSQGFSAMALPPLPEDARALNRFRTVNGSMASQGSQSNHGDKERERIKHSTLENAGLIARAPPQSLSSYQAQVLSRQPSFSSLDQFGRYSSLSSSKHFSTATASSSSSISSRQDSKYIVPPSPVGTEYSIMMDEHPQMTISAPYAFSKLGGFSHGSMTTISSMSNSMMSGHGETASMLTTSSGGSSASKKALKLEKKAIAAAAKAAKKAEAQAKFEALRAEQMQKMAIAKAEVQRREEKAKFEAPAPKPAPKSKLGRFGSKFTEAVLFPAGGSSSTMF</sequence>
<feature type="compositionally biased region" description="Polar residues" evidence="3">
    <location>
        <begin position="708"/>
        <end position="722"/>
    </location>
</feature>
<reference evidence="4" key="1">
    <citation type="submission" date="2023-02" db="EMBL/GenBank/DDBJ databases">
        <title>Identification and recombinant expression of a fungal hydrolase from Papiliotrema laurentii that hydrolyzes apple cutin and clears colloidal polyester polyurethane.</title>
        <authorList>
            <consortium name="DOE Joint Genome Institute"/>
            <person name="Roman V.A."/>
            <person name="Bojanowski C."/>
            <person name="Crable B.R."/>
            <person name="Wagner D.N."/>
            <person name="Hung C.S."/>
            <person name="Nadeau L.J."/>
            <person name="Schratz L."/>
            <person name="Haridas S."/>
            <person name="Pangilinan J."/>
            <person name="Lipzen A."/>
            <person name="Na H."/>
            <person name="Yan M."/>
            <person name="Ng V."/>
            <person name="Grigoriev I.V."/>
            <person name="Spatafora J.W."/>
            <person name="Barlow D."/>
            <person name="Biffinger J."/>
            <person name="Kelley-Loughnane N."/>
            <person name="Varaljay V.A."/>
            <person name="Crookes-Goodson W.J."/>
        </authorList>
    </citation>
    <scope>NUCLEOTIDE SEQUENCE</scope>
    <source>
        <strain evidence="4">5307AH</strain>
    </source>
</reference>
<feature type="region of interest" description="Disordered" evidence="3">
    <location>
        <begin position="1013"/>
        <end position="1033"/>
    </location>
</feature>
<name>A0AAD9FN78_PAPLA</name>
<dbReference type="SUPFAM" id="SSF54695">
    <property type="entry name" value="POZ domain"/>
    <property type="match status" value="1"/>
</dbReference>
<comment type="caution">
    <text evidence="4">The sequence shown here is derived from an EMBL/GenBank/DDBJ whole genome shotgun (WGS) entry which is preliminary data.</text>
</comment>
<evidence type="ECO:0000256" key="2">
    <source>
        <dbReference type="ARBA" id="ARBA00022737"/>
    </source>
</evidence>
<organism evidence="4 5">
    <name type="scientific">Papiliotrema laurentii</name>
    <name type="common">Cryptococcus laurentii</name>
    <dbReference type="NCBI Taxonomy" id="5418"/>
    <lineage>
        <taxon>Eukaryota</taxon>
        <taxon>Fungi</taxon>
        <taxon>Dikarya</taxon>
        <taxon>Basidiomycota</taxon>
        <taxon>Agaricomycotina</taxon>
        <taxon>Tremellomycetes</taxon>
        <taxon>Tremellales</taxon>
        <taxon>Rhynchogastremaceae</taxon>
        <taxon>Papiliotrema</taxon>
    </lineage>
</organism>
<dbReference type="SUPFAM" id="SSF117281">
    <property type="entry name" value="Kelch motif"/>
    <property type="match status" value="1"/>
</dbReference>
<dbReference type="GO" id="GO:0005739">
    <property type="term" value="C:mitochondrion"/>
    <property type="evidence" value="ECO:0007669"/>
    <property type="project" value="TreeGrafter"/>
</dbReference>
<gene>
    <name evidence="4" type="ORF">DB88DRAFT_323632</name>
</gene>
<feature type="compositionally biased region" description="Low complexity" evidence="3">
    <location>
        <begin position="772"/>
        <end position="783"/>
    </location>
</feature>
<keyword evidence="2" id="KW-0677">Repeat</keyword>
<evidence type="ECO:0000313" key="5">
    <source>
        <dbReference type="Proteomes" id="UP001182556"/>
    </source>
</evidence>
<feature type="compositionally biased region" description="Low complexity" evidence="3">
    <location>
        <begin position="623"/>
        <end position="636"/>
    </location>
</feature>
<proteinExistence type="predicted"/>
<dbReference type="GO" id="GO:0005829">
    <property type="term" value="C:cytosol"/>
    <property type="evidence" value="ECO:0007669"/>
    <property type="project" value="TreeGrafter"/>
</dbReference>
<evidence type="ECO:0000256" key="1">
    <source>
        <dbReference type="ARBA" id="ARBA00022441"/>
    </source>
</evidence>
<dbReference type="PANTHER" id="PTHR43503:SF2">
    <property type="entry name" value="NEGATIVE REGULATOR OF SPORULATION MDS3-RELATED"/>
    <property type="match status" value="1"/>
</dbReference>
<dbReference type="EMBL" id="JAODAN010000007">
    <property type="protein sequence ID" value="KAK1922949.1"/>
    <property type="molecule type" value="Genomic_DNA"/>
</dbReference>
<dbReference type="GO" id="GO:0045454">
    <property type="term" value="P:cell redox homeostasis"/>
    <property type="evidence" value="ECO:0007669"/>
    <property type="project" value="TreeGrafter"/>
</dbReference>
<feature type="region of interest" description="Disordered" evidence="3">
    <location>
        <begin position="264"/>
        <end position="298"/>
    </location>
</feature>
<dbReference type="Proteomes" id="UP001182556">
    <property type="component" value="Unassembled WGS sequence"/>
</dbReference>
<feature type="region of interest" description="Disordered" evidence="3">
    <location>
        <begin position="768"/>
        <end position="789"/>
    </location>
</feature>